<evidence type="ECO:0000313" key="4">
    <source>
        <dbReference type="EMBL" id="CAF3859572.1"/>
    </source>
</evidence>
<dbReference type="AlphaFoldDB" id="A0A814NPF1"/>
<feature type="transmembrane region" description="Helical" evidence="1">
    <location>
        <begin position="105"/>
        <end position="133"/>
    </location>
</feature>
<dbReference type="EMBL" id="CAJOBC010005315">
    <property type="protein sequence ID" value="CAF3859572.1"/>
    <property type="molecule type" value="Genomic_DNA"/>
</dbReference>
<dbReference type="PANTHER" id="PTHR33444:SF7">
    <property type="entry name" value="TRANSMEMBRANE PROTEIN 272"/>
    <property type="match status" value="1"/>
</dbReference>
<dbReference type="Proteomes" id="UP000663829">
    <property type="component" value="Unassembled WGS sequence"/>
</dbReference>
<dbReference type="PANTHER" id="PTHR33444">
    <property type="entry name" value="SI:DKEY-19B23.12-RELATED"/>
    <property type="match status" value="1"/>
</dbReference>
<dbReference type="OrthoDB" id="6157510at2759"/>
<organism evidence="2 6">
    <name type="scientific">Didymodactylos carnosus</name>
    <dbReference type="NCBI Taxonomy" id="1234261"/>
    <lineage>
        <taxon>Eukaryota</taxon>
        <taxon>Metazoa</taxon>
        <taxon>Spiralia</taxon>
        <taxon>Gnathifera</taxon>
        <taxon>Rotifera</taxon>
        <taxon>Eurotatoria</taxon>
        <taxon>Bdelloidea</taxon>
        <taxon>Philodinida</taxon>
        <taxon>Philodinidae</taxon>
        <taxon>Didymodactylos</taxon>
    </lineage>
</organism>
<keyword evidence="1" id="KW-0472">Membrane</keyword>
<accession>A0A814NPF1</accession>
<dbReference type="Proteomes" id="UP000677228">
    <property type="component" value="Unassembled WGS sequence"/>
</dbReference>
<feature type="transmembrane region" description="Helical" evidence="1">
    <location>
        <begin position="67"/>
        <end position="93"/>
    </location>
</feature>
<evidence type="ECO:0000313" key="3">
    <source>
        <dbReference type="EMBL" id="CAF1149601.1"/>
    </source>
</evidence>
<feature type="transmembrane region" description="Helical" evidence="1">
    <location>
        <begin position="153"/>
        <end position="177"/>
    </location>
</feature>
<keyword evidence="1" id="KW-1133">Transmembrane helix</keyword>
<dbReference type="InterPro" id="IPR040350">
    <property type="entry name" value="TMEM272"/>
</dbReference>
<evidence type="ECO:0000256" key="1">
    <source>
        <dbReference type="SAM" id="Phobius"/>
    </source>
</evidence>
<dbReference type="Proteomes" id="UP000681722">
    <property type="component" value="Unassembled WGS sequence"/>
</dbReference>
<name>A0A814NPF1_9BILA</name>
<dbReference type="EMBL" id="CAJNOK010011834">
    <property type="protein sequence ID" value="CAF1149601.1"/>
    <property type="molecule type" value="Genomic_DNA"/>
</dbReference>
<evidence type="ECO:0000313" key="6">
    <source>
        <dbReference type="Proteomes" id="UP000663829"/>
    </source>
</evidence>
<evidence type="ECO:0000313" key="5">
    <source>
        <dbReference type="EMBL" id="CAF3954807.1"/>
    </source>
</evidence>
<keyword evidence="6" id="KW-1185">Reference proteome</keyword>
<proteinExistence type="predicted"/>
<dbReference type="EMBL" id="CAJNOQ010005315">
    <property type="protein sequence ID" value="CAF1094200.1"/>
    <property type="molecule type" value="Genomic_DNA"/>
</dbReference>
<protein>
    <submittedName>
        <fullName evidence="2">Uncharacterized protein</fullName>
    </submittedName>
</protein>
<gene>
    <name evidence="2" type="ORF">GPM918_LOCUS18419</name>
    <name evidence="3" type="ORF">OVA965_LOCUS21537</name>
    <name evidence="4" type="ORF">SRO942_LOCUS18416</name>
    <name evidence="5" type="ORF">TMI583_LOCUS22209</name>
</gene>
<keyword evidence="1" id="KW-0812">Transmembrane</keyword>
<comment type="caution">
    <text evidence="2">The sequence shown here is derived from an EMBL/GenBank/DDBJ whole genome shotgun (WGS) entry which is preliminary data.</text>
</comment>
<reference evidence="2" key="1">
    <citation type="submission" date="2021-02" db="EMBL/GenBank/DDBJ databases">
        <authorList>
            <person name="Nowell W R."/>
        </authorList>
    </citation>
    <scope>NUCLEOTIDE SEQUENCE</scope>
</reference>
<feature type="transmembrane region" description="Helical" evidence="1">
    <location>
        <begin position="37"/>
        <end position="55"/>
    </location>
</feature>
<sequence length="207" mass="23370">MYPVITPQTQQPTVSIPPQSKQQERLEKGIKYFSSKMFLVQLVLAVVFSVIEISYGGQYIRQCPISLYIPVFLLVHGSTKIVWAACGVVAYIEAKFFSNSPNIRILMLINLVIQLVFLLFFLAWFILGNVWVWSVKATVQTDPNVPATYCQNTLYAAAQSLIISTYVVVGIIILITIKRRTIGKALPFKRTNRTHGRRSQQNDGNIS</sequence>
<evidence type="ECO:0000313" key="2">
    <source>
        <dbReference type="EMBL" id="CAF1094200.1"/>
    </source>
</evidence>
<dbReference type="EMBL" id="CAJOBA010030449">
    <property type="protein sequence ID" value="CAF3954807.1"/>
    <property type="molecule type" value="Genomic_DNA"/>
</dbReference>
<dbReference type="Proteomes" id="UP000682733">
    <property type="component" value="Unassembled WGS sequence"/>
</dbReference>